<comment type="caution">
    <text evidence="1">The sequence shown here is derived from an EMBL/GenBank/DDBJ whole genome shotgun (WGS) entry which is preliminary data.</text>
</comment>
<dbReference type="PANTHER" id="PTHR16220">
    <property type="entry name" value="WD REPEAT PROTEIN 8-RELATED"/>
    <property type="match status" value="1"/>
</dbReference>
<evidence type="ECO:0000313" key="1">
    <source>
        <dbReference type="EMBL" id="OHT13289.1"/>
    </source>
</evidence>
<organism evidence="1 2">
    <name type="scientific">Tritrichomonas foetus</name>
    <dbReference type="NCBI Taxonomy" id="1144522"/>
    <lineage>
        <taxon>Eukaryota</taxon>
        <taxon>Metamonada</taxon>
        <taxon>Parabasalia</taxon>
        <taxon>Tritrichomonadida</taxon>
        <taxon>Tritrichomonadidae</taxon>
        <taxon>Tritrichomonas</taxon>
    </lineage>
</organism>
<dbReference type="VEuPathDB" id="TrichDB:TRFO_16613"/>
<dbReference type="InterPro" id="IPR001680">
    <property type="entry name" value="WD40_rpt"/>
</dbReference>
<dbReference type="EMBL" id="MLAK01000544">
    <property type="protein sequence ID" value="OHT13289.1"/>
    <property type="molecule type" value="Genomic_DNA"/>
</dbReference>
<dbReference type="Gene3D" id="2.130.10.10">
    <property type="entry name" value="YVTN repeat-like/Quinoprotein amine dehydrogenase"/>
    <property type="match status" value="3"/>
</dbReference>
<keyword evidence="2" id="KW-1185">Reference proteome</keyword>
<dbReference type="OrthoDB" id="308690at2759"/>
<accession>A0A1J4KPQ5</accession>
<sequence>MLFQSPFTCDCWTRQHQAYTPNGKSLATVLNDFKVEIRESSNGNLLSTLRCIDKIDQIGWSPNGRHIFTAMYDRNAVHVFTPPTHPTHASARIDGGELGVEHVMWSPNSQHLLVFGKYGVRCDIWELRTCRLTGIPGIKNSRKGVGFSPNKRVFAYLSRRDGKDVLCLHATDDWHCIHCIELNTLDANQLRWSPDGVHVAIADCQIEHRVVVVNSETGVSSSYEAYQSQKGVLSLCWCINSHLLAVGSGNDAIQILFTPDWRLLAELDHISLSRIENADHYEEETPGKMIPAKFPMKNYDGSFSGVNKIAWSKSGRYIVSMTKTMKRSIFIWDVESLALIHAFTFLTKVEDFQWSPQDDNLAVVIGTDKLLNWKPTGFRISHSQEAAIQMHMVEWRSDGESLAAYDKAAGTCTLAYVLEDDE</sequence>
<protein>
    <submittedName>
        <fullName evidence="1">WD-repeat protein</fullName>
    </submittedName>
</protein>
<dbReference type="GeneID" id="94833793"/>
<dbReference type="Proteomes" id="UP000179807">
    <property type="component" value="Unassembled WGS sequence"/>
</dbReference>
<reference evidence="1" key="1">
    <citation type="submission" date="2016-10" db="EMBL/GenBank/DDBJ databases">
        <authorList>
            <person name="Benchimol M."/>
            <person name="Almeida L.G."/>
            <person name="Vasconcelos A.T."/>
            <person name="Perreira-Neves A."/>
            <person name="Rosa I.A."/>
            <person name="Tasca T."/>
            <person name="Bogo M.R."/>
            <person name="de Souza W."/>
        </authorList>
    </citation>
    <scope>NUCLEOTIDE SEQUENCE [LARGE SCALE GENOMIC DNA]</scope>
    <source>
        <strain evidence="1">K</strain>
    </source>
</reference>
<dbReference type="SMART" id="SM00320">
    <property type="entry name" value="WD40"/>
    <property type="match status" value="4"/>
</dbReference>
<dbReference type="InterPro" id="IPR015943">
    <property type="entry name" value="WD40/YVTN_repeat-like_dom_sf"/>
</dbReference>
<dbReference type="PANTHER" id="PTHR16220:SF0">
    <property type="entry name" value="WD REPEAT-CONTAINING PROTEIN WRAP73"/>
    <property type="match status" value="1"/>
</dbReference>
<dbReference type="AlphaFoldDB" id="A0A1J4KPQ5"/>
<dbReference type="InterPro" id="IPR011044">
    <property type="entry name" value="Quino_amine_DH_bsu"/>
</dbReference>
<dbReference type="Pfam" id="PF00400">
    <property type="entry name" value="WD40"/>
    <property type="match status" value="1"/>
</dbReference>
<dbReference type="RefSeq" id="XP_068366425.1">
    <property type="nucleotide sequence ID" value="XM_068499089.1"/>
</dbReference>
<dbReference type="InterPro" id="IPR052778">
    <property type="entry name" value="Centrosome-WD_assoc"/>
</dbReference>
<proteinExistence type="predicted"/>
<evidence type="ECO:0000313" key="2">
    <source>
        <dbReference type="Proteomes" id="UP000179807"/>
    </source>
</evidence>
<dbReference type="SUPFAM" id="SSF50969">
    <property type="entry name" value="YVTN repeat-like/Quinoprotein amine dehydrogenase"/>
    <property type="match status" value="1"/>
</dbReference>
<dbReference type="GO" id="GO:0005815">
    <property type="term" value="C:microtubule organizing center"/>
    <property type="evidence" value="ECO:0007669"/>
    <property type="project" value="TreeGrafter"/>
</dbReference>
<name>A0A1J4KPQ5_9EUKA</name>
<gene>
    <name evidence="1" type="ORF">TRFO_16613</name>
</gene>
<dbReference type="GO" id="GO:1990811">
    <property type="term" value="C:MWP complex"/>
    <property type="evidence" value="ECO:0007669"/>
    <property type="project" value="TreeGrafter"/>
</dbReference>